<dbReference type="Gene3D" id="3.60.21.10">
    <property type="match status" value="2"/>
</dbReference>
<dbReference type="EMBL" id="OA571657">
    <property type="protein sequence ID" value="CAD7204106.1"/>
    <property type="molecule type" value="Genomic_DNA"/>
</dbReference>
<dbReference type="SUPFAM" id="SSF49363">
    <property type="entry name" value="Purple acid phosphatase, N-terminal domain"/>
    <property type="match status" value="1"/>
</dbReference>
<evidence type="ECO:0000259" key="2">
    <source>
        <dbReference type="Pfam" id="PF16656"/>
    </source>
</evidence>
<name>A0A7R8ZC51_TIMDO</name>
<dbReference type="Gene3D" id="2.60.40.380">
    <property type="entry name" value="Purple acid phosphatase-like, N-terminal"/>
    <property type="match status" value="1"/>
</dbReference>
<dbReference type="PANTHER" id="PTHR45867">
    <property type="entry name" value="PURPLE ACID PHOSPHATASE"/>
    <property type="match status" value="1"/>
</dbReference>
<dbReference type="Pfam" id="PF16656">
    <property type="entry name" value="Pur_ac_phosph_N"/>
    <property type="match status" value="1"/>
</dbReference>
<dbReference type="GO" id="GO:0003993">
    <property type="term" value="F:acid phosphatase activity"/>
    <property type="evidence" value="ECO:0007669"/>
    <property type="project" value="InterPro"/>
</dbReference>
<evidence type="ECO:0000256" key="1">
    <source>
        <dbReference type="ARBA" id="ARBA00022729"/>
    </source>
</evidence>
<sequence length="236" mass="26908">MDASRDDNVSEIVVTWSTLQHVNKSVVEYGINGLILTESNEMVTRFNYGTFRHQYIHRVKLKKLTPGSTYVYHCGSDLGWSDLLWFNTPPTDIDHWRPSLAIFGDMGNVNAQSLPRLQQETQRGLYDAIIHIGDFAYDMDSKGKEGEELRWKSGKNASSRATISLARKVTTRTEVTTPHFPFQNVLGWYDMKGEINIVKEHGEVGNEFMRQIQSVAGYVPYMTCPGNHEEAKYVLL</sequence>
<reference evidence="3" key="1">
    <citation type="submission" date="2020-11" db="EMBL/GenBank/DDBJ databases">
        <authorList>
            <person name="Tran Van P."/>
        </authorList>
    </citation>
    <scope>NUCLEOTIDE SEQUENCE</scope>
</reference>
<dbReference type="PANTHER" id="PTHR45867:SF3">
    <property type="entry name" value="ACID PHOSPHATASE TYPE 7"/>
    <property type="match status" value="1"/>
</dbReference>
<dbReference type="InterPro" id="IPR015914">
    <property type="entry name" value="PAPs_N"/>
</dbReference>
<dbReference type="GO" id="GO:0046872">
    <property type="term" value="F:metal ion binding"/>
    <property type="evidence" value="ECO:0007669"/>
    <property type="project" value="InterPro"/>
</dbReference>
<accession>A0A7R8ZC51</accession>
<gene>
    <name evidence="3" type="ORF">TDIB3V08_LOCUS10268</name>
</gene>
<protein>
    <recommendedName>
        <fullName evidence="2">Purple acid phosphatase N-terminal domain-containing protein</fullName>
    </recommendedName>
</protein>
<organism evidence="3">
    <name type="scientific">Timema douglasi</name>
    <name type="common">Walking stick</name>
    <dbReference type="NCBI Taxonomy" id="61478"/>
    <lineage>
        <taxon>Eukaryota</taxon>
        <taxon>Metazoa</taxon>
        <taxon>Ecdysozoa</taxon>
        <taxon>Arthropoda</taxon>
        <taxon>Hexapoda</taxon>
        <taxon>Insecta</taxon>
        <taxon>Pterygota</taxon>
        <taxon>Neoptera</taxon>
        <taxon>Polyneoptera</taxon>
        <taxon>Phasmatodea</taxon>
        <taxon>Timematodea</taxon>
        <taxon>Timematoidea</taxon>
        <taxon>Timematidae</taxon>
        <taxon>Timema</taxon>
    </lineage>
</organism>
<dbReference type="AlphaFoldDB" id="A0A7R8ZC51"/>
<proteinExistence type="predicted"/>
<keyword evidence="1" id="KW-0732">Signal</keyword>
<dbReference type="SUPFAM" id="SSF56300">
    <property type="entry name" value="Metallo-dependent phosphatases"/>
    <property type="match status" value="1"/>
</dbReference>
<evidence type="ECO:0000313" key="3">
    <source>
        <dbReference type="EMBL" id="CAD7204106.1"/>
    </source>
</evidence>
<feature type="domain" description="Purple acid phosphatase N-terminal" evidence="2">
    <location>
        <begin position="9"/>
        <end position="88"/>
    </location>
</feature>
<dbReference type="InterPro" id="IPR029052">
    <property type="entry name" value="Metallo-depent_PP-like"/>
</dbReference>
<dbReference type="InterPro" id="IPR008963">
    <property type="entry name" value="Purple_acid_Pase-like_N"/>
</dbReference>